<dbReference type="SMART" id="SM00404">
    <property type="entry name" value="PTPc_motif"/>
    <property type="match status" value="1"/>
</dbReference>
<reference evidence="10" key="3">
    <citation type="submission" date="2025-08" db="UniProtKB">
        <authorList>
            <consortium name="Ensembl"/>
        </authorList>
    </citation>
    <scope>IDENTIFICATION</scope>
    <source>
        <strain evidence="10">HSOK</strain>
    </source>
</reference>
<comment type="similarity">
    <text evidence="5">Belongs to the protein-tyrosine phosphatase family. Non-receptor class PTPDC1 subfamily.</text>
</comment>
<dbReference type="Proteomes" id="UP000265200">
    <property type="component" value="Chromosome 7"/>
</dbReference>
<dbReference type="InterPro" id="IPR050561">
    <property type="entry name" value="PTP"/>
</dbReference>
<dbReference type="FunFam" id="3.90.190.10:FF:000027">
    <property type="entry name" value="Protein tyrosine phosphatase domain containing 1"/>
    <property type="match status" value="1"/>
</dbReference>
<feature type="domain" description="Tyrosine-protein phosphatase" evidence="8">
    <location>
        <begin position="68"/>
        <end position="239"/>
    </location>
</feature>
<evidence type="ECO:0000256" key="4">
    <source>
        <dbReference type="ARBA" id="ARBA00056295"/>
    </source>
</evidence>
<dbReference type="SMART" id="SM00195">
    <property type="entry name" value="DSPc"/>
    <property type="match status" value="1"/>
</dbReference>
<evidence type="ECO:0000313" key="10">
    <source>
        <dbReference type="Ensembl" id="ENSORLP00015030727.1"/>
    </source>
</evidence>
<dbReference type="InterPro" id="IPR000387">
    <property type="entry name" value="Tyr_Pase_dom"/>
</dbReference>
<dbReference type="PROSITE" id="PS50054">
    <property type="entry name" value="TYR_PHOSPHATASE_DUAL"/>
    <property type="match status" value="1"/>
</dbReference>
<dbReference type="InterPro" id="IPR016130">
    <property type="entry name" value="Tyr_Pase_AS"/>
</dbReference>
<evidence type="ECO:0000259" key="9">
    <source>
        <dbReference type="PROSITE" id="PS50056"/>
    </source>
</evidence>
<dbReference type="InterPro" id="IPR020422">
    <property type="entry name" value="TYR_PHOSPHATASE_DUAL_dom"/>
</dbReference>
<reference evidence="10" key="4">
    <citation type="submission" date="2025-09" db="UniProtKB">
        <authorList>
            <consortium name="Ensembl"/>
        </authorList>
    </citation>
    <scope>IDENTIFICATION</scope>
    <source>
        <strain evidence="10">HSOK</strain>
    </source>
</reference>
<dbReference type="GO" id="GO:0060271">
    <property type="term" value="P:cilium assembly"/>
    <property type="evidence" value="ECO:0007669"/>
    <property type="project" value="InterPro"/>
</dbReference>
<organism evidence="10 11">
    <name type="scientific">Oryzias latipes</name>
    <name type="common">Japanese rice fish</name>
    <name type="synonym">Japanese killifish</name>
    <dbReference type="NCBI Taxonomy" id="8090"/>
    <lineage>
        <taxon>Eukaryota</taxon>
        <taxon>Metazoa</taxon>
        <taxon>Chordata</taxon>
        <taxon>Craniata</taxon>
        <taxon>Vertebrata</taxon>
        <taxon>Euteleostomi</taxon>
        <taxon>Actinopterygii</taxon>
        <taxon>Neopterygii</taxon>
        <taxon>Teleostei</taxon>
        <taxon>Neoteleostei</taxon>
        <taxon>Acanthomorphata</taxon>
        <taxon>Ovalentaria</taxon>
        <taxon>Atherinomorphae</taxon>
        <taxon>Beloniformes</taxon>
        <taxon>Adrianichthyidae</taxon>
        <taxon>Oryziinae</taxon>
        <taxon>Oryzias</taxon>
    </lineage>
</organism>
<dbReference type="Gene3D" id="3.90.190.10">
    <property type="entry name" value="Protein tyrosine phosphatase superfamily"/>
    <property type="match status" value="1"/>
</dbReference>
<evidence type="ECO:0000256" key="3">
    <source>
        <dbReference type="ARBA" id="ARBA00022912"/>
    </source>
</evidence>
<dbReference type="PROSITE" id="PS50056">
    <property type="entry name" value="TYR_PHOSPHATASE_2"/>
    <property type="match status" value="1"/>
</dbReference>
<evidence type="ECO:0000256" key="7">
    <source>
        <dbReference type="SAM" id="MobiDB-lite"/>
    </source>
</evidence>
<name>A0A3P9JEK6_ORYLA</name>
<dbReference type="AlphaFoldDB" id="A0A3P9JEK6"/>
<dbReference type="Pfam" id="PF00782">
    <property type="entry name" value="DSPc"/>
    <property type="match status" value="1"/>
</dbReference>
<keyword evidence="2" id="KW-0378">Hydrolase</keyword>
<sequence>MAFHVKIGGGALMEYIKAPRAKYTIVGEAIRYVIPGHMQCSIGCGGEDCKYDNPAYWREDQQAIKGLYSSWITEHLLAMSRPSTEIIEKFDVINQFKRNGIKSVINLQMVGEHASCGKPLEPDSGFSYRPEVFMENNIFFYNYGWSDYGVANLTTMLDMVKVMAFALQEGKVAVHCHAGLGRTGVLIACFLAYASRMTANQAISYVRAKRPNSIQTRSQLRCVREFVQFLAPLRTVFSQAEPRSIPVTLSQYLNRQRHMLHGYERKELRHLPKIVQLVCRLLVDIAENRQVIEEDILEAPDIQDIEMTLSVIEKMGPEFYTREPRLPGSPILPRHFNEPPIFYHRKSLSYSDSDLRGLGSQLNLLTQPLTSISKSETKLPSCSSQGQRDYPSDVSHSSTGSLWQVKNQQNDGTIVLKKLKKKVIHRSESVGNNQPPKKGSMLSRWKAELREERALNGKKYHDKEEEQSEVPFITLQSELSLDGRRLLVAQALAVDLFLEGQEEHKNKVLTWQGELNQGGAWERLCMERDPFVLTGLMWAWLEQLKEPVISIQDAEAMSHNECDAQTVLDSLDQAPKETITCILHCMAQMLTISKEVEVAFLNRTIKAFTWMDMNSEDRRHVYTSMTKTLKCVLEHMRSLVTEQEKPQESQLK</sequence>
<proteinExistence type="inferred from homology"/>
<reference key="1">
    <citation type="journal article" date="2007" name="Nature">
        <title>The medaka draft genome and insights into vertebrate genome evolution.</title>
        <authorList>
            <person name="Kasahara M."/>
            <person name="Naruse K."/>
            <person name="Sasaki S."/>
            <person name="Nakatani Y."/>
            <person name="Qu W."/>
            <person name="Ahsan B."/>
            <person name="Yamada T."/>
            <person name="Nagayasu Y."/>
            <person name="Doi K."/>
            <person name="Kasai Y."/>
            <person name="Jindo T."/>
            <person name="Kobayashi D."/>
            <person name="Shimada A."/>
            <person name="Toyoda A."/>
            <person name="Kuroki Y."/>
            <person name="Fujiyama A."/>
            <person name="Sasaki T."/>
            <person name="Shimizu A."/>
            <person name="Asakawa S."/>
            <person name="Shimizu N."/>
            <person name="Hashimoto S."/>
            <person name="Yang J."/>
            <person name="Lee Y."/>
            <person name="Matsushima K."/>
            <person name="Sugano S."/>
            <person name="Sakaizumi M."/>
            <person name="Narita T."/>
            <person name="Ohishi K."/>
            <person name="Haga S."/>
            <person name="Ohta F."/>
            <person name="Nomoto H."/>
            <person name="Nogata K."/>
            <person name="Morishita T."/>
            <person name="Endo T."/>
            <person name="Shin-I T."/>
            <person name="Takeda H."/>
            <person name="Morishita S."/>
            <person name="Kohara Y."/>
        </authorList>
    </citation>
    <scope>NUCLEOTIDE SEQUENCE [LARGE SCALE GENOMIC DNA]</scope>
    <source>
        <strain>Hd-rR</strain>
    </source>
</reference>
<evidence type="ECO:0000256" key="6">
    <source>
        <dbReference type="ARBA" id="ARBA00072096"/>
    </source>
</evidence>
<feature type="region of interest" description="Disordered" evidence="7">
    <location>
        <begin position="375"/>
        <end position="402"/>
    </location>
</feature>
<evidence type="ECO:0000256" key="5">
    <source>
        <dbReference type="ARBA" id="ARBA00060867"/>
    </source>
</evidence>
<evidence type="ECO:0000259" key="8">
    <source>
        <dbReference type="PROSITE" id="PS50054"/>
    </source>
</evidence>
<feature type="compositionally biased region" description="Polar residues" evidence="7">
    <location>
        <begin position="375"/>
        <end position="387"/>
    </location>
</feature>
<dbReference type="InterPro" id="IPR049573">
    <property type="entry name" value="PTPDC1_PTP"/>
</dbReference>
<comment type="function">
    <text evidence="4">May play roles in cilia formation and/or maintenance.</text>
</comment>
<dbReference type="Ensembl" id="ENSORLT00015021119.1">
    <property type="protein sequence ID" value="ENSORLP00015030727.1"/>
    <property type="gene ID" value="ENSORLG00015014560.1"/>
</dbReference>
<feature type="domain" description="Tyrosine specific protein phosphatases" evidence="9">
    <location>
        <begin position="154"/>
        <end position="221"/>
    </location>
</feature>
<evidence type="ECO:0000256" key="1">
    <source>
        <dbReference type="ARBA" id="ARBA00022794"/>
    </source>
</evidence>
<evidence type="ECO:0000256" key="2">
    <source>
        <dbReference type="ARBA" id="ARBA00022801"/>
    </source>
</evidence>
<dbReference type="SUPFAM" id="SSF52799">
    <property type="entry name" value="(Phosphotyrosine protein) phosphatases II"/>
    <property type="match status" value="1"/>
</dbReference>
<keyword evidence="1" id="KW-0970">Cilium biogenesis/degradation</keyword>
<reference evidence="10 11" key="2">
    <citation type="submission" date="2017-04" db="EMBL/GenBank/DDBJ databases">
        <title>CpG methylation of centromeres and impact of large insertions on vertebrate speciation.</title>
        <authorList>
            <person name="Ichikawa K."/>
            <person name="Yoshimura J."/>
            <person name="Morishita S."/>
        </authorList>
    </citation>
    <scope>NUCLEOTIDE SEQUENCE</scope>
    <source>
        <strain evidence="10 11">HSOK</strain>
    </source>
</reference>
<dbReference type="CDD" id="cd14506">
    <property type="entry name" value="PTP_PTPDC1"/>
    <property type="match status" value="1"/>
</dbReference>
<protein>
    <recommendedName>
        <fullName evidence="6">Protein tyrosine phosphatase domain-containing protein 1</fullName>
    </recommendedName>
</protein>
<dbReference type="InterPro" id="IPR000340">
    <property type="entry name" value="Dual-sp_phosphatase_cat-dom"/>
</dbReference>
<keyword evidence="3" id="KW-0904">Protein phosphatase</keyword>
<evidence type="ECO:0000313" key="11">
    <source>
        <dbReference type="Proteomes" id="UP000265200"/>
    </source>
</evidence>
<dbReference type="PANTHER" id="PTHR23339">
    <property type="entry name" value="TYROSINE SPECIFIC PROTEIN PHOSPHATASE AND DUAL SPECIFICITY PROTEIN PHOSPHATASE"/>
    <property type="match status" value="1"/>
</dbReference>
<accession>A0A3P9JEK6</accession>
<dbReference type="PROSITE" id="PS00383">
    <property type="entry name" value="TYR_PHOSPHATASE_1"/>
    <property type="match status" value="1"/>
</dbReference>
<dbReference type="InterPro" id="IPR003595">
    <property type="entry name" value="Tyr_Pase_cat"/>
</dbReference>
<dbReference type="InterPro" id="IPR029021">
    <property type="entry name" value="Prot-tyrosine_phosphatase-like"/>
</dbReference>
<dbReference type="GO" id="GO:0004725">
    <property type="term" value="F:protein tyrosine phosphatase activity"/>
    <property type="evidence" value="ECO:0007669"/>
    <property type="project" value="InterPro"/>
</dbReference>